<keyword evidence="2" id="KW-0805">Transcription regulation</keyword>
<dbReference type="SUPFAM" id="SSF88946">
    <property type="entry name" value="Sigma2 domain of RNA polymerase sigma factors"/>
    <property type="match status" value="1"/>
</dbReference>
<dbReference type="CDD" id="cd06171">
    <property type="entry name" value="Sigma70_r4"/>
    <property type="match status" value="1"/>
</dbReference>
<sequence length="171" mass="18932">MVDGSAASTPRLRTFAAFCVLERSRICGVLRALTGGHRDVEDAVQEALLLARHRWAEVGAYAHPEAWVVRVALRMLVRWRGRDRDRFAELADDPVDGAAERAFAQVERTMDLAAAIASLPPRQRDVLTLHYRLDLPVEQIAEVLELRPGTVRGALSRGRDALALRWTGAGS</sequence>
<dbReference type="InterPro" id="IPR036388">
    <property type="entry name" value="WH-like_DNA-bd_sf"/>
</dbReference>
<evidence type="ECO:0000313" key="7">
    <source>
        <dbReference type="EMBL" id="CAA9389930.1"/>
    </source>
</evidence>
<evidence type="ECO:0000256" key="2">
    <source>
        <dbReference type="ARBA" id="ARBA00023015"/>
    </source>
</evidence>
<dbReference type="NCBIfam" id="TIGR02937">
    <property type="entry name" value="sigma70-ECF"/>
    <property type="match status" value="1"/>
</dbReference>
<dbReference type="SUPFAM" id="SSF88659">
    <property type="entry name" value="Sigma3 and sigma4 domains of RNA polymerase sigma factors"/>
    <property type="match status" value="1"/>
</dbReference>
<gene>
    <name evidence="7" type="ORF">AVDCRST_MAG66-855</name>
</gene>
<comment type="similarity">
    <text evidence="1">Belongs to the sigma-70 factor family. ECF subfamily.</text>
</comment>
<dbReference type="Pfam" id="PF08281">
    <property type="entry name" value="Sigma70_r4_2"/>
    <property type="match status" value="1"/>
</dbReference>
<dbReference type="InterPro" id="IPR013249">
    <property type="entry name" value="RNA_pol_sigma70_r4_t2"/>
</dbReference>
<dbReference type="InterPro" id="IPR039425">
    <property type="entry name" value="RNA_pol_sigma-70-like"/>
</dbReference>
<accession>A0A6J4NJY2</accession>
<dbReference type="Gene3D" id="1.10.1740.10">
    <property type="match status" value="1"/>
</dbReference>
<keyword evidence="5" id="KW-0804">Transcription</keyword>
<evidence type="ECO:0000256" key="1">
    <source>
        <dbReference type="ARBA" id="ARBA00010641"/>
    </source>
</evidence>
<evidence type="ECO:0000256" key="3">
    <source>
        <dbReference type="ARBA" id="ARBA00023082"/>
    </source>
</evidence>
<dbReference type="InterPro" id="IPR013324">
    <property type="entry name" value="RNA_pol_sigma_r3/r4-like"/>
</dbReference>
<dbReference type="PANTHER" id="PTHR43133:SF50">
    <property type="entry name" value="ECF RNA POLYMERASE SIGMA FACTOR SIGM"/>
    <property type="match status" value="1"/>
</dbReference>
<dbReference type="InterPro" id="IPR013325">
    <property type="entry name" value="RNA_pol_sigma_r2"/>
</dbReference>
<name>A0A6J4NJY2_9PSEU</name>
<feature type="domain" description="RNA polymerase sigma factor 70 region 4 type 2" evidence="6">
    <location>
        <begin position="111"/>
        <end position="162"/>
    </location>
</feature>
<dbReference type="EMBL" id="CADCUS010000124">
    <property type="protein sequence ID" value="CAA9389930.1"/>
    <property type="molecule type" value="Genomic_DNA"/>
</dbReference>
<keyword evidence="3" id="KW-0731">Sigma factor</keyword>
<dbReference type="Gene3D" id="1.10.10.10">
    <property type="entry name" value="Winged helix-like DNA-binding domain superfamily/Winged helix DNA-binding domain"/>
    <property type="match status" value="1"/>
</dbReference>
<reference evidence="7" key="1">
    <citation type="submission" date="2020-02" db="EMBL/GenBank/DDBJ databases">
        <authorList>
            <person name="Meier V. D."/>
        </authorList>
    </citation>
    <scope>NUCLEOTIDE SEQUENCE</scope>
    <source>
        <strain evidence="7">AVDCRST_MAG66</strain>
    </source>
</reference>
<evidence type="ECO:0000256" key="4">
    <source>
        <dbReference type="ARBA" id="ARBA00023125"/>
    </source>
</evidence>
<dbReference type="PANTHER" id="PTHR43133">
    <property type="entry name" value="RNA POLYMERASE ECF-TYPE SIGMA FACTO"/>
    <property type="match status" value="1"/>
</dbReference>
<organism evidence="7">
    <name type="scientific">uncultured Pseudonocardia sp</name>
    <dbReference type="NCBI Taxonomy" id="211455"/>
    <lineage>
        <taxon>Bacteria</taxon>
        <taxon>Bacillati</taxon>
        <taxon>Actinomycetota</taxon>
        <taxon>Actinomycetes</taxon>
        <taxon>Pseudonocardiales</taxon>
        <taxon>Pseudonocardiaceae</taxon>
        <taxon>Pseudonocardia</taxon>
        <taxon>environmental samples</taxon>
    </lineage>
</organism>
<protein>
    <recommendedName>
        <fullName evidence="6">RNA polymerase sigma factor 70 region 4 type 2 domain-containing protein</fullName>
    </recommendedName>
</protein>
<dbReference type="GO" id="GO:0016987">
    <property type="term" value="F:sigma factor activity"/>
    <property type="evidence" value="ECO:0007669"/>
    <property type="project" value="UniProtKB-KW"/>
</dbReference>
<proteinExistence type="inferred from homology"/>
<evidence type="ECO:0000256" key="5">
    <source>
        <dbReference type="ARBA" id="ARBA00023163"/>
    </source>
</evidence>
<evidence type="ECO:0000259" key="6">
    <source>
        <dbReference type="Pfam" id="PF08281"/>
    </source>
</evidence>
<dbReference type="InterPro" id="IPR014284">
    <property type="entry name" value="RNA_pol_sigma-70_dom"/>
</dbReference>
<dbReference type="GO" id="GO:0003677">
    <property type="term" value="F:DNA binding"/>
    <property type="evidence" value="ECO:0007669"/>
    <property type="project" value="UniProtKB-KW"/>
</dbReference>
<keyword evidence="4" id="KW-0238">DNA-binding</keyword>
<dbReference type="AlphaFoldDB" id="A0A6J4NJY2"/>
<dbReference type="GO" id="GO:0006352">
    <property type="term" value="P:DNA-templated transcription initiation"/>
    <property type="evidence" value="ECO:0007669"/>
    <property type="project" value="InterPro"/>
</dbReference>